<dbReference type="InterPro" id="IPR036291">
    <property type="entry name" value="NAD(P)-bd_dom_sf"/>
</dbReference>
<dbReference type="InterPro" id="IPR020843">
    <property type="entry name" value="ER"/>
</dbReference>
<dbReference type="InterPro" id="IPR050700">
    <property type="entry name" value="YIM1/Zinc_Alcohol_DH_Fams"/>
</dbReference>
<dbReference type="Pfam" id="PF08240">
    <property type="entry name" value="ADH_N"/>
    <property type="match status" value="1"/>
</dbReference>
<accession>M7T003</accession>
<dbReference type="SUPFAM" id="SSF51735">
    <property type="entry name" value="NAD(P)-binding Rossmann-fold domains"/>
    <property type="match status" value="1"/>
</dbReference>
<feature type="domain" description="Enoyl reductase (ER)" evidence="1">
    <location>
        <begin position="14"/>
        <end position="330"/>
    </location>
</feature>
<evidence type="ECO:0000313" key="2">
    <source>
        <dbReference type="EMBL" id="EMR70108.1"/>
    </source>
</evidence>
<dbReference type="GO" id="GO:0016491">
    <property type="term" value="F:oxidoreductase activity"/>
    <property type="evidence" value="ECO:0007669"/>
    <property type="project" value="InterPro"/>
</dbReference>
<dbReference type="eggNOG" id="KOG1198">
    <property type="taxonomic scope" value="Eukaryota"/>
</dbReference>
<dbReference type="InterPro" id="IPR011032">
    <property type="entry name" value="GroES-like_sf"/>
</dbReference>
<name>M7T003_EUTLA</name>
<evidence type="ECO:0000313" key="3">
    <source>
        <dbReference type="Proteomes" id="UP000012174"/>
    </source>
</evidence>
<dbReference type="CDD" id="cd08267">
    <property type="entry name" value="MDR1"/>
    <property type="match status" value="1"/>
</dbReference>
<organism evidence="2 3">
    <name type="scientific">Eutypa lata (strain UCR-EL1)</name>
    <name type="common">Grapevine dieback disease fungus</name>
    <name type="synonym">Eutypa armeniacae</name>
    <dbReference type="NCBI Taxonomy" id="1287681"/>
    <lineage>
        <taxon>Eukaryota</taxon>
        <taxon>Fungi</taxon>
        <taxon>Dikarya</taxon>
        <taxon>Ascomycota</taxon>
        <taxon>Pezizomycotina</taxon>
        <taxon>Sordariomycetes</taxon>
        <taxon>Xylariomycetidae</taxon>
        <taxon>Xylariales</taxon>
        <taxon>Diatrypaceae</taxon>
        <taxon>Eutypa</taxon>
    </lineage>
</organism>
<dbReference type="Pfam" id="PF13602">
    <property type="entry name" value="ADH_zinc_N_2"/>
    <property type="match status" value="1"/>
</dbReference>
<proteinExistence type="predicted"/>
<dbReference type="HOGENOM" id="CLU_026673_3_3_1"/>
<dbReference type="EMBL" id="KB705966">
    <property type="protein sequence ID" value="EMR70108.1"/>
    <property type="molecule type" value="Genomic_DNA"/>
</dbReference>
<sequence>MSGEMKAWTWTHGGYPKALHQSGLPSDNGPLKLSELRVKTKAASINPVDIQLMSYPLIPHLSNFVVPLHKGVGEDFSGVVEEAGSNSSFKPGDEVFGICPFIPGGTLQEAIRLDTKASVVVRKPTDWSWEQAAALPLVWLTARTTITQIEPYVKNGKVVVLGGSSSCGMYAVYMAKKRGWTVTASCSGRNAEFVSDMGADNIIDYTTANVPEGVKAFAPDAIIDFVGGTECLGIARRYVTVVGDKTDRAAPGGRYIYFWNPQMLLRAILGRVGLGRSYTCVNLEFNSTFLEEILSLPKDKIIIDGVFEFNQVKEAYDKLNVGRTRGKLVIRVEGP</sequence>
<dbReference type="Gene3D" id="3.90.180.10">
    <property type="entry name" value="Medium-chain alcohol dehydrogenases, catalytic domain"/>
    <property type="match status" value="1"/>
</dbReference>
<keyword evidence="3" id="KW-1185">Reference proteome</keyword>
<evidence type="ECO:0000259" key="1">
    <source>
        <dbReference type="SMART" id="SM00829"/>
    </source>
</evidence>
<dbReference type="PANTHER" id="PTHR11695">
    <property type="entry name" value="ALCOHOL DEHYDROGENASE RELATED"/>
    <property type="match status" value="1"/>
</dbReference>
<dbReference type="InterPro" id="IPR013154">
    <property type="entry name" value="ADH-like_N"/>
</dbReference>
<dbReference type="AlphaFoldDB" id="M7T003"/>
<reference evidence="3" key="1">
    <citation type="journal article" date="2013" name="Genome Announc.">
        <title>Draft genome sequence of the grapevine dieback fungus Eutypa lata UCR-EL1.</title>
        <authorList>
            <person name="Blanco-Ulate B."/>
            <person name="Rolshausen P.E."/>
            <person name="Cantu D."/>
        </authorList>
    </citation>
    <scope>NUCLEOTIDE SEQUENCE [LARGE SCALE GENOMIC DNA]</scope>
    <source>
        <strain evidence="3">UCR-EL1</strain>
    </source>
</reference>
<dbReference type="SUPFAM" id="SSF50129">
    <property type="entry name" value="GroES-like"/>
    <property type="match status" value="1"/>
</dbReference>
<dbReference type="Proteomes" id="UP000012174">
    <property type="component" value="Unassembled WGS sequence"/>
</dbReference>
<dbReference type="OrthoDB" id="3509362at2759"/>
<dbReference type="SMART" id="SM00829">
    <property type="entry name" value="PKS_ER"/>
    <property type="match status" value="1"/>
</dbReference>
<dbReference type="PANTHER" id="PTHR11695:SF294">
    <property type="entry name" value="RETICULON-4-INTERACTING PROTEIN 1, MITOCHONDRIAL"/>
    <property type="match status" value="1"/>
</dbReference>
<gene>
    <name evidence="2" type="ORF">UCREL1_2862</name>
</gene>
<protein>
    <submittedName>
        <fullName evidence="2">Putative alcohol dehydrogenase protein</fullName>
    </submittedName>
</protein>
<dbReference type="OMA" id="GPLTYFT"/>
<dbReference type="Gene3D" id="3.40.50.720">
    <property type="entry name" value="NAD(P)-binding Rossmann-like Domain"/>
    <property type="match status" value="1"/>
</dbReference>
<dbReference type="KEGG" id="ela:UCREL1_2862"/>